<dbReference type="CDD" id="cd03801">
    <property type="entry name" value="GT4_PimA-like"/>
    <property type="match status" value="1"/>
</dbReference>
<dbReference type="Proteomes" id="UP000809081">
    <property type="component" value="Unassembled WGS sequence"/>
</dbReference>
<keyword evidence="4" id="KW-1185">Reference proteome</keyword>
<dbReference type="EMBL" id="JAFBEI010000005">
    <property type="protein sequence ID" value="MBM7635592.1"/>
    <property type="molecule type" value="Genomic_DNA"/>
</dbReference>
<protein>
    <submittedName>
        <fullName evidence="3">Glycosyltransferase involved in cell wall biosynthesis</fullName>
    </submittedName>
</protein>
<evidence type="ECO:0000259" key="2">
    <source>
        <dbReference type="Pfam" id="PF13439"/>
    </source>
</evidence>
<reference evidence="3 4" key="1">
    <citation type="submission" date="2021-01" db="EMBL/GenBank/DDBJ databases">
        <title>Genomic Encyclopedia of Type Strains, Phase IV (KMG-IV): sequencing the most valuable type-strain genomes for metagenomic binning, comparative biology and taxonomic classification.</title>
        <authorList>
            <person name="Goeker M."/>
        </authorList>
    </citation>
    <scope>NUCLEOTIDE SEQUENCE [LARGE SCALE GENOMIC DNA]</scope>
    <source>
        <strain evidence="3 4">DSM 27513</strain>
    </source>
</reference>
<sequence length="384" mass="43320">MAKLKVAFVTHLPNLSGANQSLLDLLAGLKESSSVEPVVLLGRSGILEERLVELGISYKVIRYGNLIKGSNSAWRTFSKNVLNRWSRRRIAKWLKEESVDLVHNNSYLVGVGMEAAQMANIPYICHLRDFVWEDHGICLENESRQEELLSQADQVIAVSHAVAQKYAPLSKRIQVIYDMLDKDKYRIPLEERASLFSGDTVRLILAGRIVPGKGQLDAIKAVELLKSRTDIQIHLDIIGTPTDKDYFDKLVSYIDEKQLDFVSLSEYADDLRELRKSSDIGLVCSHHEAMGRVTLENMLSGCLVIGADSGGTSELLQEGAYGYLYTPSDHCDLANKIEYAILNAQESHIKQEAAYRFVNEQFNRAEYLNQLIAIYQKAVERREK</sequence>
<dbReference type="InterPro" id="IPR001296">
    <property type="entry name" value="Glyco_trans_1"/>
</dbReference>
<dbReference type="Gene3D" id="3.40.50.2000">
    <property type="entry name" value="Glycogen Phosphorylase B"/>
    <property type="match status" value="2"/>
</dbReference>
<dbReference type="PANTHER" id="PTHR12526:SF627">
    <property type="entry name" value="D-RHAMNOSYLTRANSFERASE WBPZ"/>
    <property type="match status" value="1"/>
</dbReference>
<evidence type="ECO:0000313" key="4">
    <source>
        <dbReference type="Proteomes" id="UP000809081"/>
    </source>
</evidence>
<evidence type="ECO:0000313" key="3">
    <source>
        <dbReference type="EMBL" id="MBM7635592.1"/>
    </source>
</evidence>
<feature type="domain" description="Glycosyltransferase subfamily 4-like N-terminal" evidence="2">
    <location>
        <begin position="17"/>
        <end position="182"/>
    </location>
</feature>
<organism evidence="3 4">
    <name type="scientific">Streptococcus saliviloxodontae</name>
    <dbReference type="NCBI Taxonomy" id="1349416"/>
    <lineage>
        <taxon>Bacteria</taxon>
        <taxon>Bacillati</taxon>
        <taxon>Bacillota</taxon>
        <taxon>Bacilli</taxon>
        <taxon>Lactobacillales</taxon>
        <taxon>Streptococcaceae</taxon>
        <taxon>Streptococcus</taxon>
    </lineage>
</organism>
<dbReference type="RefSeq" id="WP_205016524.1">
    <property type="nucleotide sequence ID" value="NZ_JAFBEI010000005.1"/>
</dbReference>
<dbReference type="SUPFAM" id="SSF53756">
    <property type="entry name" value="UDP-Glycosyltransferase/glycogen phosphorylase"/>
    <property type="match status" value="1"/>
</dbReference>
<name>A0ABS2PK07_9STRE</name>
<evidence type="ECO:0000259" key="1">
    <source>
        <dbReference type="Pfam" id="PF00534"/>
    </source>
</evidence>
<comment type="caution">
    <text evidence="3">The sequence shown here is derived from an EMBL/GenBank/DDBJ whole genome shotgun (WGS) entry which is preliminary data.</text>
</comment>
<dbReference type="PANTHER" id="PTHR12526">
    <property type="entry name" value="GLYCOSYLTRANSFERASE"/>
    <property type="match status" value="1"/>
</dbReference>
<dbReference type="Pfam" id="PF00534">
    <property type="entry name" value="Glycos_transf_1"/>
    <property type="match status" value="1"/>
</dbReference>
<dbReference type="InterPro" id="IPR028098">
    <property type="entry name" value="Glyco_trans_4-like_N"/>
</dbReference>
<proteinExistence type="predicted"/>
<accession>A0ABS2PK07</accession>
<feature type="domain" description="Glycosyl transferase family 1" evidence="1">
    <location>
        <begin position="194"/>
        <end position="355"/>
    </location>
</feature>
<dbReference type="Pfam" id="PF13439">
    <property type="entry name" value="Glyco_transf_4"/>
    <property type="match status" value="1"/>
</dbReference>
<gene>
    <name evidence="3" type="ORF">JOC31_000385</name>
</gene>